<dbReference type="Proteomes" id="UP000054485">
    <property type="component" value="Unassembled WGS sequence"/>
</dbReference>
<evidence type="ECO:0000259" key="16">
    <source>
        <dbReference type="Pfam" id="PF04446"/>
    </source>
</evidence>
<comment type="cofactor">
    <cofactor evidence="14">
        <name>Mg(2+)</name>
        <dbReference type="ChEBI" id="CHEBI:18420"/>
    </cofactor>
    <text evidence="14">Binds 2 magnesium ions per subunit.</text>
</comment>
<dbReference type="PIRSF" id="PIRSF028980">
    <property type="entry name" value="tRNAHis_guanylyltransferase"/>
    <property type="match status" value="1"/>
</dbReference>
<gene>
    <name evidence="18" type="ORF">CY34DRAFT_802974</name>
</gene>
<dbReference type="EC" id="2.7.7.79" evidence="2 12"/>
<evidence type="ECO:0000256" key="1">
    <source>
        <dbReference type="ARBA" id="ARBA00010113"/>
    </source>
</evidence>
<keyword evidence="6 12" id="KW-0548">Nucleotidyltransferase</keyword>
<evidence type="ECO:0000313" key="19">
    <source>
        <dbReference type="Proteomes" id="UP000054485"/>
    </source>
</evidence>
<evidence type="ECO:0000256" key="15">
    <source>
        <dbReference type="SAM" id="MobiDB-lite"/>
    </source>
</evidence>
<dbReference type="AlphaFoldDB" id="A0A0D0AR10"/>
<evidence type="ECO:0000256" key="3">
    <source>
        <dbReference type="ARBA" id="ARBA00015443"/>
    </source>
</evidence>
<feature type="binding site" evidence="13">
    <location>
        <begin position="75"/>
        <end position="76"/>
    </location>
    <ligand>
        <name>GTP</name>
        <dbReference type="ChEBI" id="CHEBI:37565"/>
    </ligand>
</feature>
<evidence type="ECO:0000256" key="14">
    <source>
        <dbReference type="PIRSR" id="PIRSR028980-2"/>
    </source>
</evidence>
<dbReference type="PANTHER" id="PTHR12729">
    <property type="entry name" value="TRNA(HIS) GUANYLYLTRANSFERASE-RELATED"/>
    <property type="match status" value="1"/>
</dbReference>
<feature type="binding site" evidence="14">
    <location>
        <position position="29"/>
    </location>
    <ligand>
        <name>Mg(2+)</name>
        <dbReference type="ChEBI" id="CHEBI:18420"/>
        <label>2</label>
        <note>catalytic</note>
    </ligand>
</feature>
<evidence type="ECO:0000256" key="10">
    <source>
        <dbReference type="ARBA" id="ARBA00023134"/>
    </source>
</evidence>
<evidence type="ECO:0000256" key="5">
    <source>
        <dbReference type="ARBA" id="ARBA00022694"/>
    </source>
</evidence>
<dbReference type="FunCoup" id="A0A0D0AR10">
    <property type="interactions" value="353"/>
</dbReference>
<evidence type="ECO:0000256" key="8">
    <source>
        <dbReference type="ARBA" id="ARBA00022741"/>
    </source>
</evidence>
<dbReference type="Gene3D" id="3.30.70.3000">
    <property type="match status" value="1"/>
</dbReference>
<accession>A0A0D0AR10</accession>
<comment type="similarity">
    <text evidence="1 12">Belongs to the tRNA(His) guanylyltransferase family.</text>
</comment>
<evidence type="ECO:0000256" key="9">
    <source>
        <dbReference type="ARBA" id="ARBA00022842"/>
    </source>
</evidence>
<feature type="binding site" evidence="14">
    <location>
        <position position="29"/>
    </location>
    <ligand>
        <name>Mg(2+)</name>
        <dbReference type="ChEBI" id="CHEBI:18420"/>
        <label>1</label>
        <note>catalytic</note>
    </ligand>
</feature>
<keyword evidence="4 12" id="KW-0808">Transferase</keyword>
<feature type="domain" description="tRNAHis guanylyltransferase catalytic" evidence="16">
    <location>
        <begin position="7"/>
        <end position="135"/>
    </location>
</feature>
<dbReference type="PANTHER" id="PTHR12729:SF6">
    <property type="entry name" value="TRNA(HIS) GUANYLYLTRANSFERASE-RELATED"/>
    <property type="match status" value="1"/>
</dbReference>
<evidence type="ECO:0000256" key="7">
    <source>
        <dbReference type="ARBA" id="ARBA00022723"/>
    </source>
</evidence>
<dbReference type="STRING" id="930992.A0A0D0AR10"/>
<reference evidence="18 19" key="1">
    <citation type="submission" date="2014-04" db="EMBL/GenBank/DDBJ databases">
        <authorList>
            <consortium name="DOE Joint Genome Institute"/>
            <person name="Kuo A."/>
            <person name="Ruytinx J."/>
            <person name="Rineau F."/>
            <person name="Colpaert J."/>
            <person name="Kohler A."/>
            <person name="Nagy L.G."/>
            <person name="Floudas D."/>
            <person name="Copeland A."/>
            <person name="Barry K.W."/>
            <person name="Cichocki N."/>
            <person name="Veneault-Fourrey C."/>
            <person name="LaButti K."/>
            <person name="Lindquist E.A."/>
            <person name="Lipzen A."/>
            <person name="Lundell T."/>
            <person name="Morin E."/>
            <person name="Murat C."/>
            <person name="Sun H."/>
            <person name="Tunlid A."/>
            <person name="Henrissat B."/>
            <person name="Grigoriev I.V."/>
            <person name="Hibbett D.S."/>
            <person name="Martin F."/>
            <person name="Nordberg H.P."/>
            <person name="Cantor M.N."/>
            <person name="Hua S.X."/>
        </authorList>
    </citation>
    <scope>NUCLEOTIDE SEQUENCE [LARGE SCALE GENOMIC DNA]</scope>
    <source>
        <strain evidence="18 19">UH-Slu-Lm8-n1</strain>
    </source>
</reference>
<keyword evidence="8 12" id="KW-0547">Nucleotide-binding</keyword>
<feature type="domain" description="Thg1 C-terminal" evidence="17">
    <location>
        <begin position="139"/>
        <end position="291"/>
    </location>
</feature>
<evidence type="ECO:0000259" key="17">
    <source>
        <dbReference type="Pfam" id="PF14413"/>
    </source>
</evidence>
<dbReference type="GO" id="GO:0000287">
    <property type="term" value="F:magnesium ion binding"/>
    <property type="evidence" value="ECO:0007669"/>
    <property type="project" value="UniProtKB-UniRule"/>
</dbReference>
<dbReference type="InterPro" id="IPR024956">
    <property type="entry name" value="tRNAHis_GuaTrfase_cat"/>
</dbReference>
<protein>
    <recommendedName>
        <fullName evidence="3 12">tRNA(His) guanylyltransferase</fullName>
        <ecNumber evidence="2 12">2.7.7.79</ecNumber>
    </recommendedName>
    <alternativeName>
        <fullName evidence="11 12">tRNA-histidine guanylyltransferase</fullName>
    </alternativeName>
</protein>
<feature type="binding site" evidence="14">
    <location>
        <position position="30"/>
    </location>
    <ligand>
        <name>Mg(2+)</name>
        <dbReference type="ChEBI" id="CHEBI:18420"/>
        <label>1</label>
        <note>catalytic</note>
    </ligand>
</feature>
<evidence type="ECO:0000256" key="12">
    <source>
        <dbReference type="PIRNR" id="PIRNR028980"/>
    </source>
</evidence>
<sequence>MAGTKFAYVRNFELPDPLLPDTYLVCRLDGHSFHRFSDEHGFTKPNDERALQLMDHAAKSAMIEFKDIMLAFGESDEFSFLFRKSTNLYNRRHSKILTTLTSYFTSCYVLNWSQYFPDTPLRYPPSFDGRIVVYPTERAIRDYFSWRQADTHINNLYNTTFWALVQKGGQTTTEAHATLRGTVSATKHEMLFSRFGVNYNEISQRFKKGSVVVREIVAPEPSDKGEYIERDESPECSGASNPLTNIPPHSQSTNEADETPKFDPPRQKHSKAKKKNKLETTVEILHCDIIGDEFWLVRPQLLEN</sequence>
<evidence type="ECO:0000256" key="2">
    <source>
        <dbReference type="ARBA" id="ARBA00012511"/>
    </source>
</evidence>
<evidence type="ECO:0000256" key="11">
    <source>
        <dbReference type="ARBA" id="ARBA00032480"/>
    </source>
</evidence>
<proteinExistence type="inferred from homology"/>
<evidence type="ECO:0000256" key="13">
    <source>
        <dbReference type="PIRSR" id="PIRSR028980-1"/>
    </source>
</evidence>
<dbReference type="OrthoDB" id="62560at2759"/>
<comment type="function">
    <text evidence="12">Adds a GMP to the 5'-end of tRNA(His) after transcription and RNase P cleavage.</text>
</comment>
<feature type="compositionally biased region" description="Basic residues" evidence="15">
    <location>
        <begin position="267"/>
        <end position="276"/>
    </location>
</feature>
<dbReference type="InterPro" id="IPR007537">
    <property type="entry name" value="tRNAHis_GuaTrfase_Thg1"/>
</dbReference>
<keyword evidence="5 12" id="KW-0819">tRNA processing</keyword>
<dbReference type="GO" id="GO:0005525">
    <property type="term" value="F:GTP binding"/>
    <property type="evidence" value="ECO:0007669"/>
    <property type="project" value="UniProtKB-UniRule"/>
</dbReference>
<comment type="catalytic activity">
    <reaction evidence="12">
        <text>a 5'-end ribonucleotide-tRNA(His) + GTP + ATP + H2O = a 5'-end phospho-guanosine-ribonucleotide-tRNA(His) + AMP + 2 diphosphate + H(+)</text>
        <dbReference type="Rhea" id="RHEA:54564"/>
        <dbReference type="Rhea" id="RHEA-COMP:14193"/>
        <dbReference type="Rhea" id="RHEA-COMP:14917"/>
        <dbReference type="ChEBI" id="CHEBI:15377"/>
        <dbReference type="ChEBI" id="CHEBI:15378"/>
        <dbReference type="ChEBI" id="CHEBI:30616"/>
        <dbReference type="ChEBI" id="CHEBI:33019"/>
        <dbReference type="ChEBI" id="CHEBI:37565"/>
        <dbReference type="ChEBI" id="CHEBI:138282"/>
        <dbReference type="ChEBI" id="CHEBI:141847"/>
        <dbReference type="ChEBI" id="CHEBI:456215"/>
        <dbReference type="EC" id="2.7.7.79"/>
    </reaction>
</comment>
<dbReference type="GO" id="GO:0006400">
    <property type="term" value="P:tRNA modification"/>
    <property type="evidence" value="ECO:0007669"/>
    <property type="project" value="UniProtKB-UniRule"/>
</dbReference>
<dbReference type="InParanoid" id="A0A0D0AR10"/>
<keyword evidence="19" id="KW-1185">Reference proteome</keyword>
<dbReference type="InterPro" id="IPR038469">
    <property type="entry name" value="tRNAHis_GuaTrfase_Thg1_sf"/>
</dbReference>
<evidence type="ECO:0000256" key="6">
    <source>
        <dbReference type="ARBA" id="ARBA00022695"/>
    </source>
</evidence>
<feature type="compositionally biased region" description="Basic and acidic residues" evidence="15">
    <location>
        <begin position="223"/>
        <end position="233"/>
    </location>
</feature>
<feature type="binding site" evidence="14">
    <location>
        <position position="76"/>
    </location>
    <ligand>
        <name>Mg(2+)</name>
        <dbReference type="ChEBI" id="CHEBI:18420"/>
        <label>2</label>
        <note>catalytic</note>
    </ligand>
</feature>
<feature type="binding site" evidence="13">
    <location>
        <begin position="29"/>
        <end position="34"/>
    </location>
    <ligand>
        <name>GTP</name>
        <dbReference type="ChEBI" id="CHEBI:37565"/>
    </ligand>
</feature>
<dbReference type="Pfam" id="PF14413">
    <property type="entry name" value="Thg1C"/>
    <property type="match status" value="1"/>
</dbReference>
<reference evidence="19" key="2">
    <citation type="submission" date="2015-01" db="EMBL/GenBank/DDBJ databases">
        <title>Evolutionary Origins and Diversification of the Mycorrhizal Mutualists.</title>
        <authorList>
            <consortium name="DOE Joint Genome Institute"/>
            <consortium name="Mycorrhizal Genomics Consortium"/>
            <person name="Kohler A."/>
            <person name="Kuo A."/>
            <person name="Nagy L.G."/>
            <person name="Floudas D."/>
            <person name="Copeland A."/>
            <person name="Barry K.W."/>
            <person name="Cichocki N."/>
            <person name="Veneault-Fourrey C."/>
            <person name="LaButti K."/>
            <person name="Lindquist E.A."/>
            <person name="Lipzen A."/>
            <person name="Lundell T."/>
            <person name="Morin E."/>
            <person name="Murat C."/>
            <person name="Riley R."/>
            <person name="Ohm R."/>
            <person name="Sun H."/>
            <person name="Tunlid A."/>
            <person name="Henrissat B."/>
            <person name="Grigoriev I.V."/>
            <person name="Hibbett D.S."/>
            <person name="Martin F."/>
        </authorList>
    </citation>
    <scope>NUCLEOTIDE SEQUENCE [LARGE SCALE GENOMIC DNA]</scope>
    <source>
        <strain evidence="19">UH-Slu-Lm8-n1</strain>
    </source>
</reference>
<feature type="region of interest" description="Disordered" evidence="15">
    <location>
        <begin position="223"/>
        <end position="276"/>
    </location>
</feature>
<dbReference type="Pfam" id="PF04446">
    <property type="entry name" value="Thg1"/>
    <property type="match status" value="1"/>
</dbReference>
<evidence type="ECO:0000313" key="18">
    <source>
        <dbReference type="EMBL" id="KIK44171.1"/>
    </source>
</evidence>
<evidence type="ECO:0000256" key="4">
    <source>
        <dbReference type="ARBA" id="ARBA00022679"/>
    </source>
</evidence>
<keyword evidence="7 12" id="KW-0479">Metal-binding</keyword>
<keyword evidence="10 12" id="KW-0342">GTP-binding</keyword>
<feature type="compositionally biased region" description="Polar residues" evidence="15">
    <location>
        <begin position="238"/>
        <end position="254"/>
    </location>
</feature>
<dbReference type="GO" id="GO:0008193">
    <property type="term" value="F:tRNA guanylyltransferase activity"/>
    <property type="evidence" value="ECO:0007669"/>
    <property type="project" value="UniProtKB-UniRule"/>
</dbReference>
<dbReference type="EMBL" id="KN835196">
    <property type="protein sequence ID" value="KIK44171.1"/>
    <property type="molecule type" value="Genomic_DNA"/>
</dbReference>
<keyword evidence="9 12" id="KW-0460">Magnesium</keyword>
<feature type="binding site" evidence="14">
    <location>
        <position position="76"/>
    </location>
    <ligand>
        <name>Mg(2+)</name>
        <dbReference type="ChEBI" id="CHEBI:18420"/>
        <label>1</label>
        <note>catalytic</note>
    </ligand>
</feature>
<dbReference type="InterPro" id="IPR025845">
    <property type="entry name" value="Thg1_C_dom"/>
</dbReference>
<dbReference type="HOGENOM" id="CLU_044271_1_0_1"/>
<name>A0A0D0AR10_9AGAM</name>
<organism evidence="18 19">
    <name type="scientific">Suillus luteus UH-Slu-Lm8-n1</name>
    <dbReference type="NCBI Taxonomy" id="930992"/>
    <lineage>
        <taxon>Eukaryota</taxon>
        <taxon>Fungi</taxon>
        <taxon>Dikarya</taxon>
        <taxon>Basidiomycota</taxon>
        <taxon>Agaricomycotina</taxon>
        <taxon>Agaricomycetes</taxon>
        <taxon>Agaricomycetidae</taxon>
        <taxon>Boletales</taxon>
        <taxon>Suillineae</taxon>
        <taxon>Suillaceae</taxon>
        <taxon>Suillus</taxon>
    </lineage>
</organism>